<dbReference type="InterPro" id="IPR036869">
    <property type="entry name" value="J_dom_sf"/>
</dbReference>
<dbReference type="InterPro" id="IPR029827">
    <property type="entry name" value="JDP1-like"/>
</dbReference>
<evidence type="ECO:0000256" key="7">
    <source>
        <dbReference type="ARBA" id="ARBA00023034"/>
    </source>
</evidence>
<dbReference type="PANTHER" id="PTHR44500:SF1">
    <property type="entry name" value="DNAJ HOMOLOG SUBFAMILY C MEMBER 12"/>
    <property type="match status" value="1"/>
</dbReference>
<comment type="similarity">
    <text evidence="3">Belongs to the KISH family.</text>
</comment>
<evidence type="ECO:0000256" key="4">
    <source>
        <dbReference type="ARBA" id="ARBA00022692"/>
    </source>
</evidence>
<accession>A0A0C2CMF0</accession>
<evidence type="ECO:0000256" key="3">
    <source>
        <dbReference type="ARBA" id="ARBA00008961"/>
    </source>
</evidence>
<keyword evidence="6" id="KW-1133">Transmembrane helix</keyword>
<keyword evidence="12" id="KW-1185">Reference proteome</keyword>
<keyword evidence="8" id="KW-0472">Membrane</keyword>
<keyword evidence="7" id="KW-0333">Golgi apparatus</keyword>
<keyword evidence="9" id="KW-0143">Chaperone</keyword>
<dbReference type="PANTHER" id="PTHR44500">
    <property type="entry name" value="DNAJ HOMOLOG SUBFAMILY C MEMBER 12"/>
    <property type="match status" value="1"/>
</dbReference>
<dbReference type="InterPro" id="IPR001623">
    <property type="entry name" value="DnaJ_domain"/>
</dbReference>
<dbReference type="GO" id="GO:0000139">
    <property type="term" value="C:Golgi membrane"/>
    <property type="evidence" value="ECO:0007669"/>
    <property type="project" value="UniProtKB-SubCell"/>
</dbReference>
<dbReference type="Pfam" id="PF00226">
    <property type="entry name" value="DnaJ"/>
    <property type="match status" value="1"/>
</dbReference>
<dbReference type="AlphaFoldDB" id="A0A0C2CMF0"/>
<dbReference type="InterPro" id="IPR019034">
    <property type="entry name" value="UPF0390"/>
</dbReference>
<dbReference type="Proteomes" id="UP000054047">
    <property type="component" value="Unassembled WGS sequence"/>
</dbReference>
<dbReference type="Gene3D" id="1.10.287.110">
    <property type="entry name" value="DnaJ domain"/>
    <property type="match status" value="1"/>
</dbReference>
<evidence type="ECO:0000256" key="9">
    <source>
        <dbReference type="ARBA" id="ARBA00023186"/>
    </source>
</evidence>
<comment type="subcellular location">
    <subcellularLocation>
        <location evidence="2">Golgi apparatus membrane</location>
        <topology evidence="2">Single-pass type I membrane protein</topology>
    </subcellularLocation>
</comment>
<dbReference type="PRINTS" id="PR00625">
    <property type="entry name" value="JDOMAIN"/>
</dbReference>
<evidence type="ECO:0000313" key="11">
    <source>
        <dbReference type="EMBL" id="KIH57788.1"/>
    </source>
</evidence>
<keyword evidence="4" id="KW-0812">Transmembrane</keyword>
<evidence type="ECO:0000256" key="2">
    <source>
        <dbReference type="ARBA" id="ARBA00004614"/>
    </source>
</evidence>
<evidence type="ECO:0000259" key="10">
    <source>
        <dbReference type="PROSITE" id="PS50076"/>
    </source>
</evidence>
<sequence>MDFVDQVLNNENPKEPEYYLALGCDRSSTIDQITAEYRARVKFLHPDKLLDENDEQKRDEYLRLQSAYATLSDPEQRQCYDAWLDCLLPLTYEEFRRNKDAVKVSMHWITPKQTPMISHSEPSKPQRCKESAAKAYSLDGLFVVALLIICSCAYLKRVPRINSWLLSEKKGFFGIFYKTTLPKGVKQKVKKAKQAGPKRGHNLYIAPKKQQLIQQDKIAAEVTKVINDKNEEMVKGRADTAVGRNKTD</sequence>
<feature type="domain" description="J" evidence="10">
    <location>
        <begin position="17"/>
        <end position="84"/>
    </location>
</feature>
<dbReference type="EMBL" id="KN733934">
    <property type="protein sequence ID" value="KIH57788.1"/>
    <property type="molecule type" value="Genomic_DNA"/>
</dbReference>
<evidence type="ECO:0000256" key="1">
    <source>
        <dbReference type="ARBA" id="ARBA00002154"/>
    </source>
</evidence>
<name>A0A0C2CMF0_9BILA</name>
<protein>
    <submittedName>
        <fullName evidence="11">DnaJ domain protein</fullName>
    </submittedName>
</protein>
<dbReference type="Pfam" id="PF09495">
    <property type="entry name" value="DUF2462"/>
    <property type="match status" value="1"/>
</dbReference>
<organism evidence="11 12">
    <name type="scientific">Ancylostoma duodenale</name>
    <dbReference type="NCBI Taxonomy" id="51022"/>
    <lineage>
        <taxon>Eukaryota</taxon>
        <taxon>Metazoa</taxon>
        <taxon>Ecdysozoa</taxon>
        <taxon>Nematoda</taxon>
        <taxon>Chromadorea</taxon>
        <taxon>Rhabditida</taxon>
        <taxon>Rhabditina</taxon>
        <taxon>Rhabditomorpha</taxon>
        <taxon>Strongyloidea</taxon>
        <taxon>Ancylostomatidae</taxon>
        <taxon>Ancylostomatinae</taxon>
        <taxon>Ancylostoma</taxon>
    </lineage>
</organism>
<dbReference type="SMART" id="SM00271">
    <property type="entry name" value="DnaJ"/>
    <property type="match status" value="1"/>
</dbReference>
<dbReference type="Pfam" id="PF06842">
    <property type="entry name" value="DUF1242"/>
    <property type="match status" value="1"/>
</dbReference>
<keyword evidence="5" id="KW-0732">Signal</keyword>
<evidence type="ECO:0000256" key="5">
    <source>
        <dbReference type="ARBA" id="ARBA00022729"/>
    </source>
</evidence>
<dbReference type="PROSITE" id="PS50076">
    <property type="entry name" value="DNAJ_2"/>
    <property type="match status" value="1"/>
</dbReference>
<dbReference type="OrthoDB" id="10034655at2759"/>
<dbReference type="InterPro" id="IPR009653">
    <property type="entry name" value="Ksh1"/>
</dbReference>
<evidence type="ECO:0000313" key="12">
    <source>
        <dbReference type="Proteomes" id="UP000054047"/>
    </source>
</evidence>
<gene>
    <name evidence="11" type="ORF">ANCDUO_12018</name>
</gene>
<dbReference type="CDD" id="cd06257">
    <property type="entry name" value="DnaJ"/>
    <property type="match status" value="1"/>
</dbReference>
<comment type="function">
    <text evidence="1">Involved in the early part of the secretory pathway.</text>
</comment>
<evidence type="ECO:0000256" key="6">
    <source>
        <dbReference type="ARBA" id="ARBA00022989"/>
    </source>
</evidence>
<evidence type="ECO:0000256" key="8">
    <source>
        <dbReference type="ARBA" id="ARBA00023136"/>
    </source>
</evidence>
<reference evidence="11 12" key="1">
    <citation type="submission" date="2013-12" db="EMBL/GenBank/DDBJ databases">
        <title>Draft genome of the parsitic nematode Ancylostoma duodenale.</title>
        <authorList>
            <person name="Mitreva M."/>
        </authorList>
    </citation>
    <scope>NUCLEOTIDE SEQUENCE [LARGE SCALE GENOMIC DNA]</scope>
    <source>
        <strain evidence="11 12">Zhejiang</strain>
    </source>
</reference>
<dbReference type="SUPFAM" id="SSF46565">
    <property type="entry name" value="Chaperone J-domain"/>
    <property type="match status" value="1"/>
</dbReference>
<proteinExistence type="inferred from homology"/>